<name>X6P6E1_RETFI</name>
<protein>
    <recommendedName>
        <fullName evidence="6">DNA-directed RNA polymerases I, II, and III subunit RPABC3</fullName>
    </recommendedName>
</protein>
<accession>X6P6E1</accession>
<dbReference type="AlphaFoldDB" id="X6P6E1"/>
<comment type="similarity">
    <text evidence="2">Belongs to the eukaryotic RPB8 RNA polymerase subunit family.</text>
</comment>
<dbReference type="PIRSF" id="PIRSF000779">
    <property type="entry name" value="RNA_pol_Rpb8"/>
    <property type="match status" value="1"/>
</dbReference>
<dbReference type="PANTHER" id="PTHR10917">
    <property type="entry name" value="DNA-DIRECTED RNA POLYMERASES I, II, AND III SUBUNIT RPABC3"/>
    <property type="match status" value="1"/>
</dbReference>
<evidence type="ECO:0000313" key="4">
    <source>
        <dbReference type="EMBL" id="ETO34095.1"/>
    </source>
</evidence>
<dbReference type="OMA" id="KEDDKGW"/>
<dbReference type="GO" id="GO:0005736">
    <property type="term" value="C:RNA polymerase I complex"/>
    <property type="evidence" value="ECO:0007669"/>
    <property type="project" value="TreeGrafter"/>
</dbReference>
<dbReference type="Proteomes" id="UP000023152">
    <property type="component" value="Unassembled WGS sequence"/>
</dbReference>
<dbReference type="GO" id="GO:0006351">
    <property type="term" value="P:DNA-templated transcription"/>
    <property type="evidence" value="ECO:0007669"/>
    <property type="project" value="InterPro"/>
</dbReference>
<evidence type="ECO:0000256" key="2">
    <source>
        <dbReference type="ARBA" id="ARBA00008912"/>
    </source>
</evidence>
<dbReference type="SUPFAM" id="SSF50249">
    <property type="entry name" value="Nucleic acid-binding proteins"/>
    <property type="match status" value="1"/>
</dbReference>
<gene>
    <name evidence="4" type="ORF">RFI_02998</name>
</gene>
<evidence type="ECO:0000313" key="5">
    <source>
        <dbReference type="Proteomes" id="UP000023152"/>
    </source>
</evidence>
<sequence>MALFEDTFEVIDVDKEGKRFDRVSRLECRAEEQEDVTLRLDYNCEIYRLEINNKFNFSLRTSLSDDTTVDVVSQSAEYDQSGDPSKADSYEYVMYGKIFRVEPKKKVVEIYASFGGLLMCLKGPPNSFKQLTMDKRIYLLIKKYIKFLLQIFLKTNQFVKNKILLYQSKKGLCA</sequence>
<keyword evidence="3" id="KW-0539">Nucleus</keyword>
<dbReference type="Pfam" id="PF03870">
    <property type="entry name" value="RNA_pol_Rpb8"/>
    <property type="match status" value="1"/>
</dbReference>
<dbReference type="InterPro" id="IPR005570">
    <property type="entry name" value="RPABC3"/>
</dbReference>
<dbReference type="Gene3D" id="2.40.50.140">
    <property type="entry name" value="Nucleic acid-binding proteins"/>
    <property type="match status" value="1"/>
</dbReference>
<dbReference type="SMART" id="SM00658">
    <property type="entry name" value="RPOL8c"/>
    <property type="match status" value="1"/>
</dbReference>
<organism evidence="4 5">
    <name type="scientific">Reticulomyxa filosa</name>
    <dbReference type="NCBI Taxonomy" id="46433"/>
    <lineage>
        <taxon>Eukaryota</taxon>
        <taxon>Sar</taxon>
        <taxon>Rhizaria</taxon>
        <taxon>Retaria</taxon>
        <taxon>Foraminifera</taxon>
        <taxon>Monothalamids</taxon>
        <taxon>Reticulomyxidae</taxon>
        <taxon>Reticulomyxa</taxon>
    </lineage>
</organism>
<dbReference type="GO" id="GO:0005666">
    <property type="term" value="C:RNA polymerase III complex"/>
    <property type="evidence" value="ECO:0007669"/>
    <property type="project" value="TreeGrafter"/>
</dbReference>
<keyword evidence="5" id="KW-1185">Reference proteome</keyword>
<dbReference type="PANTHER" id="PTHR10917:SF0">
    <property type="entry name" value="DNA-DIRECTED RNA POLYMERASES I, II, AND III SUBUNIT RPABC3"/>
    <property type="match status" value="1"/>
</dbReference>
<evidence type="ECO:0000256" key="1">
    <source>
        <dbReference type="ARBA" id="ARBA00004123"/>
    </source>
</evidence>
<dbReference type="GO" id="GO:0003899">
    <property type="term" value="F:DNA-directed RNA polymerase activity"/>
    <property type="evidence" value="ECO:0007669"/>
    <property type="project" value="InterPro"/>
</dbReference>
<dbReference type="OrthoDB" id="10249565at2759"/>
<dbReference type="GO" id="GO:0005665">
    <property type="term" value="C:RNA polymerase II, core complex"/>
    <property type="evidence" value="ECO:0007669"/>
    <property type="project" value="TreeGrafter"/>
</dbReference>
<evidence type="ECO:0008006" key="6">
    <source>
        <dbReference type="Google" id="ProtNLM"/>
    </source>
</evidence>
<comment type="subcellular location">
    <subcellularLocation>
        <location evidence="1">Nucleus</location>
    </subcellularLocation>
</comment>
<dbReference type="EMBL" id="ASPP01002885">
    <property type="protein sequence ID" value="ETO34095.1"/>
    <property type="molecule type" value="Genomic_DNA"/>
</dbReference>
<evidence type="ECO:0000256" key="3">
    <source>
        <dbReference type="ARBA" id="ARBA00023242"/>
    </source>
</evidence>
<comment type="caution">
    <text evidence="4">The sequence shown here is derived from an EMBL/GenBank/DDBJ whole genome shotgun (WGS) entry which is preliminary data.</text>
</comment>
<reference evidence="4 5" key="1">
    <citation type="journal article" date="2013" name="Curr. Biol.">
        <title>The Genome of the Foraminiferan Reticulomyxa filosa.</title>
        <authorList>
            <person name="Glockner G."/>
            <person name="Hulsmann N."/>
            <person name="Schleicher M."/>
            <person name="Noegel A.A."/>
            <person name="Eichinger L."/>
            <person name="Gallinger C."/>
            <person name="Pawlowski J."/>
            <person name="Sierra R."/>
            <person name="Euteneuer U."/>
            <person name="Pillet L."/>
            <person name="Moustafa A."/>
            <person name="Platzer M."/>
            <person name="Groth M."/>
            <person name="Szafranski K."/>
            <person name="Schliwa M."/>
        </authorList>
    </citation>
    <scope>NUCLEOTIDE SEQUENCE [LARGE SCALE GENOMIC DNA]</scope>
</reference>
<proteinExistence type="inferred from homology"/>
<dbReference type="InterPro" id="IPR012340">
    <property type="entry name" value="NA-bd_OB-fold"/>
</dbReference>